<dbReference type="Pfam" id="PF24656">
    <property type="entry name" value="CEPT76_peptidase"/>
    <property type="match status" value="1"/>
</dbReference>
<dbReference type="InterPro" id="IPR052434">
    <property type="entry name" value="Tectonic-like_complex_comp"/>
</dbReference>
<comment type="caution">
    <text evidence="6">The sequence shown here is derived from an EMBL/GenBank/DDBJ whole genome shotgun (WGS) entry which is preliminary data.</text>
</comment>
<dbReference type="Proteomes" id="UP000785679">
    <property type="component" value="Unassembled WGS sequence"/>
</dbReference>
<evidence type="ECO:0000313" key="6">
    <source>
        <dbReference type="EMBL" id="TNV74873.1"/>
    </source>
</evidence>
<dbReference type="GO" id="GO:0035869">
    <property type="term" value="C:ciliary transition zone"/>
    <property type="evidence" value="ECO:0007669"/>
    <property type="project" value="TreeGrafter"/>
</dbReference>
<feature type="domain" description="Centrosomal protein of 76 kDa C-terminal" evidence="4">
    <location>
        <begin position="1300"/>
        <end position="1433"/>
    </location>
</feature>
<feature type="domain" description="CC2D2A N-terminal C2" evidence="3">
    <location>
        <begin position="290"/>
        <end position="454"/>
    </location>
</feature>
<feature type="domain" description="CEP76/DRC7 peptidase-like" evidence="5">
    <location>
        <begin position="1106"/>
        <end position="1255"/>
    </location>
</feature>
<name>A0A8J8NGY4_HALGN</name>
<evidence type="ECO:0008006" key="8">
    <source>
        <dbReference type="Google" id="ProtNLM"/>
    </source>
</evidence>
<keyword evidence="1" id="KW-0175">Coiled coil</keyword>
<evidence type="ECO:0000259" key="5">
    <source>
        <dbReference type="Pfam" id="PF24656"/>
    </source>
</evidence>
<feature type="region of interest" description="Disordered" evidence="2">
    <location>
        <begin position="454"/>
        <end position="480"/>
    </location>
</feature>
<proteinExistence type="predicted"/>
<protein>
    <recommendedName>
        <fullName evidence="8">C2 domain-containing protein</fullName>
    </recommendedName>
</protein>
<dbReference type="OrthoDB" id="2162143at2759"/>
<dbReference type="GO" id="GO:1904491">
    <property type="term" value="P:protein localization to ciliary transition zone"/>
    <property type="evidence" value="ECO:0007669"/>
    <property type="project" value="TreeGrafter"/>
</dbReference>
<dbReference type="EMBL" id="RRYP01016581">
    <property type="protein sequence ID" value="TNV74873.1"/>
    <property type="molecule type" value="Genomic_DNA"/>
</dbReference>
<feature type="coiled-coil region" evidence="1">
    <location>
        <begin position="211"/>
        <end position="242"/>
    </location>
</feature>
<evidence type="ECO:0000256" key="1">
    <source>
        <dbReference type="SAM" id="Coils"/>
    </source>
</evidence>
<keyword evidence="7" id="KW-1185">Reference proteome</keyword>
<reference evidence="6" key="1">
    <citation type="submission" date="2019-06" db="EMBL/GenBank/DDBJ databases">
        <authorList>
            <person name="Zheng W."/>
        </authorList>
    </citation>
    <scope>NUCLEOTIDE SEQUENCE</scope>
    <source>
        <strain evidence="6">QDHG01</strain>
    </source>
</reference>
<dbReference type="PANTHER" id="PTHR20837:SF0">
    <property type="entry name" value="COILED-COIL AND C2 DOMAIN-CONTAINING PROTEIN 2A"/>
    <property type="match status" value="1"/>
</dbReference>
<dbReference type="GO" id="GO:1905515">
    <property type="term" value="P:non-motile cilium assembly"/>
    <property type="evidence" value="ECO:0007669"/>
    <property type="project" value="TreeGrafter"/>
</dbReference>
<evidence type="ECO:0000256" key="2">
    <source>
        <dbReference type="SAM" id="MobiDB-lite"/>
    </source>
</evidence>
<dbReference type="InterPro" id="IPR056290">
    <property type="entry name" value="CEPT76/DRC7_peptidase-like_dom"/>
</dbReference>
<evidence type="ECO:0000313" key="7">
    <source>
        <dbReference type="Proteomes" id="UP000785679"/>
    </source>
</evidence>
<sequence length="1451" mass="167909">MKPLSDDGPQKADILRLQSNKTLTNDETLARLRQDGVYCDRDPTLHQKFTDKNVVKLEQRLIREKQYLDTKYGTDKIREVNNGEYFKLNGEIKLHNDLLADEITRPADLAFEQSEAYQTREINSVLSDRMHSFKQRYYRLDINIGKLVLQSYPDHFSPEDRLAIEVKELFKEWERRTSLALIPFYMERIKFMEDEQYKREREGGNPSKEDDEFLRRNIEETQRKLEQEKREIQEVANELYKRWKEIKQIRKDNDYSSTNIRVKVHQNPNGELYFNIQHEEPSAKKKQGGALPSSEVNRRNSLNRIRAFLRLNINGRFVTRSRDARLSWPNLEIEIMEQFQVCLFTMPSSISIDIVVGGIIKDTVVDTLELEIPGSHVKALTSAAIIIKEMPFSKRRNDFVRFGSLALGVPKYTASMNEEQKEIERKRAEKEEQYANTNDIKGVIYVKSEWKGDGPEMPPMKSENVFRQAQPQKNRKTYTDEEQSRLLLKQLYIDVNDPRNERIIKLLKETKNEFLLRLLRDDAKNPVATLKPFRHMLLEARAKDPDLAKTPIPLLESEVIQDSILLDKLEVLFREQAYKEYLEKKIEEERLGIKTESEQKVYNLDLEDNAIKFDSECIRRRQMFFDKLKHFQREVKSGGHQKAATQYKSIVREFELLESENPLLALFNKLFITGRKLKPVVQKRQAVSLEAVKDAKILVHIIKGFNVPIRNSAKQDILSKFQGGGGRGPGMMGMGPQNPYGNSRAGPFATTLNQLGGNSGYGGGMSMGNQGGFDPRQSFMGGAPGMGGYGNTGYQNDRMMGVNLNNMNQGRPNMTVQGDIRNLSEDQLRQLYRTHRVEPVIEVRIVYNEEYSEVKITNVAEGDFPEWNEILEFPFSALNKRRFTRLELINTKSMIYITLYDREQTAVGTGRVEIEQNFRYLGSFSIPLISLLNNPPKIDAIFKVERPLALFNYQVETNSFFFLNQAETPALPGLNDPRQQLQRPDIPNTYLSMSISLDPVLELPQENELEYYIGLEKQNMLAAAAEWVKTLRKGKFEKRNIKVYGENVNGQSVMLSRYIQAQNPPSDVYDPSKKEQDIYGIEKAARYVSLIPMIEDNQSFNNALPDLWCTSQEFLDLGAGDVEEHSILLCNYFNFIDQHEGRGDYESYVVLGIGYPEGRTAYVLRRNKTTNHVELWNPMKGEAYYYGREEQKNTILCLNISTGVTLGRRMNDAICQLKSIGCIIGKDNIWANVQDYDDPALINFDLDQEKLWKPFLTKSNRTKYFTNGSIQSEQSPLLHYMKPMDKERADVIAMKIQNYITEQFEAQRIADNRMRTKWNNQMESVLNSILAKCELRRKKSRQGAVNSKLRVEGQVEDDIQQTISDIQTKINTNAKGMKSWGFPINATFVSLPMLWEEVKNTKIHLVYDDDAEFSLYVYVEPYSHNVLSVWFYLLALTKDKRRNLAVAGGEY</sequence>
<feature type="coiled-coil region" evidence="1">
    <location>
        <begin position="413"/>
        <end position="440"/>
    </location>
</feature>
<dbReference type="Pfam" id="PF15625">
    <property type="entry name" value="CC2D2AN-C2"/>
    <property type="match status" value="1"/>
</dbReference>
<gene>
    <name evidence="6" type="ORF">FGO68_gene13725</name>
</gene>
<dbReference type="PANTHER" id="PTHR20837">
    <property type="entry name" value="CENTROSOMAL PROTEIN-RELATED"/>
    <property type="match status" value="1"/>
</dbReference>
<accession>A0A8J8NGY4</accession>
<dbReference type="Pfam" id="PF24652">
    <property type="entry name" value="CEP76_C"/>
    <property type="match status" value="1"/>
</dbReference>
<evidence type="ECO:0000259" key="4">
    <source>
        <dbReference type="Pfam" id="PF24652"/>
    </source>
</evidence>
<dbReference type="InterPro" id="IPR028928">
    <property type="entry name" value="CC2D2AN-C2"/>
</dbReference>
<organism evidence="6 7">
    <name type="scientific">Halteria grandinella</name>
    <dbReference type="NCBI Taxonomy" id="5974"/>
    <lineage>
        <taxon>Eukaryota</taxon>
        <taxon>Sar</taxon>
        <taxon>Alveolata</taxon>
        <taxon>Ciliophora</taxon>
        <taxon>Intramacronucleata</taxon>
        <taxon>Spirotrichea</taxon>
        <taxon>Stichotrichia</taxon>
        <taxon>Sporadotrichida</taxon>
        <taxon>Halteriidae</taxon>
        <taxon>Halteria</taxon>
    </lineage>
</organism>
<dbReference type="InterPro" id="IPR056288">
    <property type="entry name" value="CEP76_C"/>
</dbReference>
<evidence type="ECO:0000259" key="3">
    <source>
        <dbReference type="Pfam" id="PF15625"/>
    </source>
</evidence>